<dbReference type="Pfam" id="PF11563">
    <property type="entry name" value="Protoglobin"/>
    <property type="match status" value="1"/>
</dbReference>
<dbReference type="InterPro" id="IPR016155">
    <property type="entry name" value="Mopterin_synth/thiamin_S_b"/>
</dbReference>
<dbReference type="Gene3D" id="1.10.490.10">
    <property type="entry name" value="Globins"/>
    <property type="match status" value="1"/>
</dbReference>
<dbReference type="InterPro" id="IPR012675">
    <property type="entry name" value="Beta-grasp_dom_sf"/>
</dbReference>
<dbReference type="SUPFAM" id="SSF54285">
    <property type="entry name" value="MoaD/ThiS"/>
    <property type="match status" value="1"/>
</dbReference>
<dbReference type="Gene3D" id="3.10.20.30">
    <property type="match status" value="1"/>
</dbReference>
<dbReference type="GO" id="GO:0020037">
    <property type="term" value="F:heme binding"/>
    <property type="evidence" value="ECO:0007669"/>
    <property type="project" value="InterPro"/>
</dbReference>
<evidence type="ECO:0000259" key="1">
    <source>
        <dbReference type="Pfam" id="PF11563"/>
    </source>
</evidence>
<dbReference type="InterPro" id="IPR012292">
    <property type="entry name" value="Globin/Proto"/>
</dbReference>
<name>A0A7C5WV97_9DEIN</name>
<dbReference type="AlphaFoldDB" id="A0A7C5WV97"/>
<proteinExistence type="predicted"/>
<comment type="caution">
    <text evidence="2">The sequence shown here is derived from an EMBL/GenBank/DDBJ whole genome shotgun (WGS) entry which is preliminary data.</text>
</comment>
<feature type="domain" description="Globin-sensor" evidence="1">
    <location>
        <begin position="23"/>
        <end position="145"/>
    </location>
</feature>
<accession>A0A7C5WV97</accession>
<dbReference type="GO" id="GO:0019825">
    <property type="term" value="F:oxygen binding"/>
    <property type="evidence" value="ECO:0007669"/>
    <property type="project" value="InterPro"/>
</dbReference>
<dbReference type="EMBL" id="DRNZ01000043">
    <property type="protein sequence ID" value="HHO57658.1"/>
    <property type="molecule type" value="Genomic_DNA"/>
</dbReference>
<protein>
    <submittedName>
        <fullName evidence="2">ThiS family protein</fullName>
    </submittedName>
</protein>
<dbReference type="InterPro" id="IPR044398">
    <property type="entry name" value="Globin-sensor_dom"/>
</dbReference>
<organism evidence="2">
    <name type="scientific">Oceanithermus profundus</name>
    <dbReference type="NCBI Taxonomy" id="187137"/>
    <lineage>
        <taxon>Bacteria</taxon>
        <taxon>Thermotogati</taxon>
        <taxon>Deinococcota</taxon>
        <taxon>Deinococci</taxon>
        <taxon>Thermales</taxon>
        <taxon>Thermaceae</taxon>
        <taxon>Oceanithermus</taxon>
    </lineage>
</organism>
<gene>
    <name evidence="2" type="ORF">ENJ85_00630</name>
</gene>
<evidence type="ECO:0000313" key="2">
    <source>
        <dbReference type="EMBL" id="HHO57658.1"/>
    </source>
</evidence>
<reference evidence="2" key="1">
    <citation type="journal article" date="2020" name="mSystems">
        <title>Genome- and Community-Level Interaction Insights into Carbon Utilization and Element Cycling Functions of Hydrothermarchaeota in Hydrothermal Sediment.</title>
        <authorList>
            <person name="Zhou Z."/>
            <person name="Liu Y."/>
            <person name="Xu W."/>
            <person name="Pan J."/>
            <person name="Luo Z.H."/>
            <person name="Li M."/>
        </authorList>
    </citation>
    <scope>NUCLEOTIDE SEQUENCE [LARGE SCALE GENOMIC DNA]</scope>
    <source>
        <strain evidence="2">HyVt-523</strain>
    </source>
</reference>
<dbReference type="Proteomes" id="UP000886105">
    <property type="component" value="Unassembled WGS sequence"/>
</dbReference>
<sequence>MATPPKTEQPVWTQVLDLPPPPEAQMREQLAFVGLNETAKRQMYLDGEPLLAHAADWVAAAYDHLSRFAPTAKALGWEGRIPEDELYLRRTFFSGWIGRTIGVDTSDEFARYLFHAGRVHAGYGPDRRFVPPEWVSLSLTLILRMFSTVVPAERLGLWTSYLGVQQEVMRAGFEAALDLEKGRTAVKVDALGLALPALPEPLEVRIPQGGTVLDAVLKVLTFRPELRDIALEPVQDTEEHAGWMEEVTRWRFKPRWALLKNGRDVAYLEGLATRLKTGDHLTFLPPGR</sequence>